<accession>A0A284SD05</accession>
<protein>
    <submittedName>
        <fullName evidence="1">Uncharacterized protein</fullName>
    </submittedName>
</protein>
<proteinExistence type="predicted"/>
<evidence type="ECO:0000313" key="1">
    <source>
        <dbReference type="EMBL" id="SJL18875.1"/>
    </source>
</evidence>
<name>A0A284SD05_ARMOS</name>
<dbReference type="AlphaFoldDB" id="A0A284SD05"/>
<organism evidence="1 2">
    <name type="scientific">Armillaria ostoyae</name>
    <name type="common">Armillaria root rot fungus</name>
    <dbReference type="NCBI Taxonomy" id="47428"/>
    <lineage>
        <taxon>Eukaryota</taxon>
        <taxon>Fungi</taxon>
        <taxon>Dikarya</taxon>
        <taxon>Basidiomycota</taxon>
        <taxon>Agaricomycotina</taxon>
        <taxon>Agaricomycetes</taxon>
        <taxon>Agaricomycetidae</taxon>
        <taxon>Agaricales</taxon>
        <taxon>Marasmiineae</taxon>
        <taxon>Physalacriaceae</taxon>
        <taxon>Armillaria</taxon>
    </lineage>
</organism>
<dbReference type="Proteomes" id="UP000219338">
    <property type="component" value="Unassembled WGS sequence"/>
</dbReference>
<reference evidence="2" key="1">
    <citation type="journal article" date="2017" name="Nat. Ecol. Evol.">
        <title>Genome expansion and lineage-specific genetic innovations in the forest pathogenic fungi Armillaria.</title>
        <authorList>
            <person name="Sipos G."/>
            <person name="Prasanna A.N."/>
            <person name="Walter M.C."/>
            <person name="O'Connor E."/>
            <person name="Balint B."/>
            <person name="Krizsan K."/>
            <person name="Kiss B."/>
            <person name="Hess J."/>
            <person name="Varga T."/>
            <person name="Slot J."/>
            <person name="Riley R."/>
            <person name="Boka B."/>
            <person name="Rigling D."/>
            <person name="Barry K."/>
            <person name="Lee J."/>
            <person name="Mihaltcheva S."/>
            <person name="LaButti K."/>
            <person name="Lipzen A."/>
            <person name="Waldron R."/>
            <person name="Moloney N.M."/>
            <person name="Sperisen C."/>
            <person name="Kredics L."/>
            <person name="Vagvoelgyi C."/>
            <person name="Patrignani A."/>
            <person name="Fitzpatrick D."/>
            <person name="Nagy I."/>
            <person name="Doyle S."/>
            <person name="Anderson J.B."/>
            <person name="Grigoriev I.V."/>
            <person name="Gueldener U."/>
            <person name="Muensterkoetter M."/>
            <person name="Nagy L.G."/>
        </authorList>
    </citation>
    <scope>NUCLEOTIDE SEQUENCE [LARGE SCALE GENOMIC DNA]</scope>
    <source>
        <strain evidence="2">C18/9</strain>
    </source>
</reference>
<gene>
    <name evidence="1" type="ORF">ARMOST_22477</name>
</gene>
<dbReference type="EMBL" id="FUEG01000073">
    <property type="protein sequence ID" value="SJL18875.1"/>
    <property type="molecule type" value="Genomic_DNA"/>
</dbReference>
<keyword evidence="2" id="KW-1185">Reference proteome</keyword>
<evidence type="ECO:0000313" key="2">
    <source>
        <dbReference type="Proteomes" id="UP000219338"/>
    </source>
</evidence>
<sequence length="113" mass="12953">MYMKHGKPVVSLMVMAKDLQSTMRTLNIKNGGKDVYLMRHHHHLPSTLNINFDQLEETVKQATLFSQNQFKEKVGVIIIAIIEDEALCSSCGPLLIQRNDFTQRQQRNIMIGL</sequence>